<dbReference type="SUPFAM" id="SSF48371">
    <property type="entry name" value="ARM repeat"/>
    <property type="match status" value="1"/>
</dbReference>
<feature type="compositionally biased region" description="Polar residues" evidence="2">
    <location>
        <begin position="46"/>
        <end position="56"/>
    </location>
</feature>
<keyword evidence="1" id="KW-0175">Coiled coil</keyword>
<feature type="region of interest" description="Disordered" evidence="2">
    <location>
        <begin position="1"/>
        <end position="57"/>
    </location>
</feature>
<feature type="coiled-coil region" evidence="1">
    <location>
        <begin position="126"/>
        <end position="164"/>
    </location>
</feature>
<sequence length="583" mass="66706">MRLVQNRSPLQQPFAQSPFQSVLNQQQQQKQQQIPPPKPVQQPINSSASVSEQDSSPIECDTCHKMIPFFQYEKHTEDHITEQERRRTEKQKQNEKDEQGDAKVAVKSASKPKVKMDFKNFADILNQSIEQNVLKKQDTLKQQLEECKKFINKFEEDNDDEERKLAIEAGVADALLNILLNREGKYIFPLFVHAFYELVNSHFKIRIIIFQKKPFPALIRMINYSDNAVVVYAIMSISNIILAATHTTESKEPHPYYDAVQECNGISKIYSLFKRNVSNYISQIAARSIASLHRGREITDLAMRREIVAHIVLLILDNEDSKDNAKQALSDLSRNPANLAEIMKNVDFEKISKDLQQPLAGSDQEKKAMIKQLECKCRIIYSLFKSREDDQLRTKAIEAGIVDSFIKLFTSWDLNLITEAIILGFLVFTYPYSYTISKLLYEKKPFPSLIRLFDHKDTDVQRLSFSCIDNILYGGAIGTQLTSAHPYYKDLEAAGGIDRLFSMFKRSLSPTILITGAICIGLVFRAREVTDPSRKEIFAFLKKLQNRSESELKTEANLALKCLAANSVNRTEIEKDGFKIPTD</sequence>
<dbReference type="Proteomes" id="UP000324800">
    <property type="component" value="Unassembled WGS sequence"/>
</dbReference>
<evidence type="ECO:0000313" key="4">
    <source>
        <dbReference type="Proteomes" id="UP000324800"/>
    </source>
</evidence>
<feature type="compositionally biased region" description="Low complexity" evidence="2">
    <location>
        <begin position="16"/>
        <end position="33"/>
    </location>
</feature>
<feature type="compositionally biased region" description="Polar residues" evidence="2">
    <location>
        <begin position="1"/>
        <end position="15"/>
    </location>
</feature>
<accession>A0A5J4UMM2</accession>
<dbReference type="Gene3D" id="1.25.10.10">
    <property type="entry name" value="Leucine-rich Repeat Variant"/>
    <property type="match status" value="2"/>
</dbReference>
<dbReference type="AlphaFoldDB" id="A0A5J4UMM2"/>
<dbReference type="InterPro" id="IPR016024">
    <property type="entry name" value="ARM-type_fold"/>
</dbReference>
<evidence type="ECO:0000256" key="2">
    <source>
        <dbReference type="SAM" id="MobiDB-lite"/>
    </source>
</evidence>
<dbReference type="EMBL" id="SNRW01014860">
    <property type="protein sequence ID" value="KAA6371005.1"/>
    <property type="molecule type" value="Genomic_DNA"/>
</dbReference>
<gene>
    <name evidence="3" type="ORF">EZS28_033468</name>
</gene>
<feature type="region of interest" description="Disordered" evidence="2">
    <location>
        <begin position="78"/>
        <end position="107"/>
    </location>
</feature>
<evidence type="ECO:0000313" key="3">
    <source>
        <dbReference type="EMBL" id="KAA6371005.1"/>
    </source>
</evidence>
<proteinExistence type="predicted"/>
<dbReference type="InterPro" id="IPR011989">
    <property type="entry name" value="ARM-like"/>
</dbReference>
<evidence type="ECO:0000256" key="1">
    <source>
        <dbReference type="SAM" id="Coils"/>
    </source>
</evidence>
<name>A0A5J4UMM2_9EUKA</name>
<comment type="caution">
    <text evidence="3">The sequence shown here is derived from an EMBL/GenBank/DDBJ whole genome shotgun (WGS) entry which is preliminary data.</text>
</comment>
<protein>
    <submittedName>
        <fullName evidence="3">Uncharacterized protein</fullName>
    </submittedName>
</protein>
<organism evidence="3 4">
    <name type="scientific">Streblomastix strix</name>
    <dbReference type="NCBI Taxonomy" id="222440"/>
    <lineage>
        <taxon>Eukaryota</taxon>
        <taxon>Metamonada</taxon>
        <taxon>Preaxostyla</taxon>
        <taxon>Oxymonadida</taxon>
        <taxon>Streblomastigidae</taxon>
        <taxon>Streblomastix</taxon>
    </lineage>
</organism>
<reference evidence="3 4" key="1">
    <citation type="submission" date="2019-03" db="EMBL/GenBank/DDBJ databases">
        <title>Single cell metagenomics reveals metabolic interactions within the superorganism composed of flagellate Streblomastix strix and complex community of Bacteroidetes bacteria on its surface.</title>
        <authorList>
            <person name="Treitli S.C."/>
            <person name="Kolisko M."/>
            <person name="Husnik F."/>
            <person name="Keeling P."/>
            <person name="Hampl V."/>
        </authorList>
    </citation>
    <scope>NUCLEOTIDE SEQUENCE [LARGE SCALE GENOMIC DNA]</scope>
    <source>
        <strain evidence="3">ST1C</strain>
    </source>
</reference>
<feature type="compositionally biased region" description="Basic and acidic residues" evidence="2">
    <location>
        <begin position="78"/>
        <end position="101"/>
    </location>
</feature>